<dbReference type="GO" id="GO:0005509">
    <property type="term" value="F:calcium ion binding"/>
    <property type="evidence" value="ECO:0007669"/>
    <property type="project" value="InterPro"/>
</dbReference>
<gene>
    <name evidence="4" type="ORF">DASB73_024540</name>
</gene>
<name>A0AAV5RLI7_STABA</name>
<feature type="compositionally biased region" description="Polar residues" evidence="2">
    <location>
        <begin position="15"/>
        <end position="29"/>
    </location>
</feature>
<dbReference type="SUPFAM" id="SSF47473">
    <property type="entry name" value="EF-hand"/>
    <property type="match status" value="1"/>
</dbReference>
<keyword evidence="1" id="KW-0677">Repeat</keyword>
<evidence type="ECO:0000256" key="2">
    <source>
        <dbReference type="SAM" id="MobiDB-lite"/>
    </source>
</evidence>
<dbReference type="PROSITE" id="PS50222">
    <property type="entry name" value="EF_HAND_2"/>
    <property type="match status" value="1"/>
</dbReference>
<reference evidence="4 5" key="1">
    <citation type="journal article" date="2023" name="Elife">
        <title>Identification of key yeast species and microbe-microbe interactions impacting larval growth of Drosophila in the wild.</title>
        <authorList>
            <person name="Mure A."/>
            <person name="Sugiura Y."/>
            <person name="Maeda R."/>
            <person name="Honda K."/>
            <person name="Sakurai N."/>
            <person name="Takahashi Y."/>
            <person name="Watada M."/>
            <person name="Katoh T."/>
            <person name="Gotoh A."/>
            <person name="Gotoh Y."/>
            <person name="Taniguchi I."/>
            <person name="Nakamura K."/>
            <person name="Hayashi T."/>
            <person name="Katayama T."/>
            <person name="Uemura T."/>
            <person name="Hattori Y."/>
        </authorList>
    </citation>
    <scope>NUCLEOTIDE SEQUENCE [LARGE SCALE GENOMIC DNA]</scope>
    <source>
        <strain evidence="4 5">SB-73</strain>
    </source>
</reference>
<dbReference type="Proteomes" id="UP001362899">
    <property type="component" value="Unassembled WGS sequence"/>
</dbReference>
<dbReference type="InterPro" id="IPR011992">
    <property type="entry name" value="EF-hand-dom_pair"/>
</dbReference>
<proteinExistence type="predicted"/>
<comment type="caution">
    <text evidence="4">The sequence shown here is derived from an EMBL/GenBank/DDBJ whole genome shotgun (WGS) entry which is preliminary data.</text>
</comment>
<dbReference type="PANTHER" id="PTHR23049">
    <property type="entry name" value="MYOSIN REGULATORY LIGHT CHAIN 2"/>
    <property type="match status" value="1"/>
</dbReference>
<evidence type="ECO:0000313" key="4">
    <source>
        <dbReference type="EMBL" id="GMM51491.1"/>
    </source>
</evidence>
<evidence type="ECO:0000256" key="1">
    <source>
        <dbReference type="ARBA" id="ARBA00022737"/>
    </source>
</evidence>
<dbReference type="EMBL" id="BTGC01000008">
    <property type="protein sequence ID" value="GMM51491.1"/>
    <property type="molecule type" value="Genomic_DNA"/>
</dbReference>
<protein>
    <recommendedName>
        <fullName evidence="3">EF-hand domain-containing protein</fullName>
    </recommendedName>
</protein>
<dbReference type="InterPro" id="IPR002048">
    <property type="entry name" value="EF_hand_dom"/>
</dbReference>
<dbReference type="InterPro" id="IPR050403">
    <property type="entry name" value="Myosin_RLC"/>
</dbReference>
<dbReference type="Gene3D" id="1.10.238.10">
    <property type="entry name" value="EF-hand"/>
    <property type="match status" value="1"/>
</dbReference>
<dbReference type="AlphaFoldDB" id="A0AAV5RLI7"/>
<evidence type="ECO:0000313" key="5">
    <source>
        <dbReference type="Proteomes" id="UP001362899"/>
    </source>
</evidence>
<evidence type="ECO:0000259" key="3">
    <source>
        <dbReference type="PROSITE" id="PS50222"/>
    </source>
</evidence>
<sequence>MSPRSANDMKKESKVSPNQPANEINIQKRGNSKILHEASQRKVSEGLIQLLPDAYKFVRESFLLLDSEAKGDITREALRTMLVNLGMSDKRLDEMLARTGEPVNFAAYLAIMSEMYYSLPQKSDLNLMFDTFRNKNNELDVRKLKEALLEEGLTHEEIDKVFERHSKLTKQGTSFDVNSFITAMSIS</sequence>
<feature type="region of interest" description="Disordered" evidence="2">
    <location>
        <begin position="1"/>
        <end position="31"/>
    </location>
</feature>
<organism evidence="4 5">
    <name type="scientific">Starmerella bacillaris</name>
    <name type="common">Yeast</name>
    <name type="synonym">Candida zemplinina</name>
    <dbReference type="NCBI Taxonomy" id="1247836"/>
    <lineage>
        <taxon>Eukaryota</taxon>
        <taxon>Fungi</taxon>
        <taxon>Dikarya</taxon>
        <taxon>Ascomycota</taxon>
        <taxon>Saccharomycotina</taxon>
        <taxon>Dipodascomycetes</taxon>
        <taxon>Dipodascales</taxon>
        <taxon>Trichomonascaceae</taxon>
        <taxon>Starmerella</taxon>
    </lineage>
</organism>
<feature type="domain" description="EF-hand" evidence="3">
    <location>
        <begin position="53"/>
        <end position="88"/>
    </location>
</feature>
<accession>A0AAV5RLI7</accession>
<keyword evidence="5" id="KW-1185">Reference proteome</keyword>